<organism evidence="1 2">
    <name type="scientific">Halorubrum ezzemoulense</name>
    <name type="common">Halorubrum chaoviator</name>
    <dbReference type="NCBI Taxonomy" id="337243"/>
    <lineage>
        <taxon>Archaea</taxon>
        <taxon>Methanobacteriati</taxon>
        <taxon>Methanobacteriota</taxon>
        <taxon>Stenosarchaea group</taxon>
        <taxon>Halobacteria</taxon>
        <taxon>Halobacteriales</taxon>
        <taxon>Haloferacaceae</taxon>
        <taxon>Halorubrum</taxon>
    </lineage>
</organism>
<sequence length="147" mass="16128">MESVIEDSERVRIEKRCAMSINRRVFVTELDVTGAKVRMIGVLVEAEHQIPVRFDPVDAVVFLVDAGGVPEANLESCGRRIVGVTQESRRIDIRDNVPGTASRRAIAHILTPSLIRQSVVNVAEESPLCIAVATGEKDHSGRERISS</sequence>
<name>A0ABT4Z7L8_HALEZ</name>
<keyword evidence="2" id="KW-1185">Reference proteome</keyword>
<accession>A0ABT4Z7L8</accession>
<comment type="caution">
    <text evidence="1">The sequence shown here is derived from an EMBL/GenBank/DDBJ whole genome shotgun (WGS) entry which is preliminary data.</text>
</comment>
<dbReference type="EMBL" id="JAQLUK010000062">
    <property type="protein sequence ID" value="MDB2294185.1"/>
    <property type="molecule type" value="Genomic_DNA"/>
</dbReference>
<protein>
    <submittedName>
        <fullName evidence="1">Uncharacterized protein</fullName>
    </submittedName>
</protein>
<evidence type="ECO:0000313" key="2">
    <source>
        <dbReference type="Proteomes" id="UP001210528"/>
    </source>
</evidence>
<reference evidence="1 2" key="1">
    <citation type="submission" date="2023-01" db="EMBL/GenBank/DDBJ databases">
        <title>Halorubrum ezzemoulense from Santa Pola, Spain.</title>
        <authorList>
            <person name="Feng Y."/>
            <person name="Louyakis A.S."/>
            <person name="Gogarten J.P."/>
        </authorList>
    </citation>
    <scope>NUCLEOTIDE SEQUENCE [LARGE SCALE GENOMIC DNA]</scope>
    <source>
        <strain evidence="1 2">AMM015</strain>
    </source>
</reference>
<dbReference type="Proteomes" id="UP001210528">
    <property type="component" value="Unassembled WGS sequence"/>
</dbReference>
<gene>
    <name evidence="1" type="ORF">PM085_18350</name>
</gene>
<evidence type="ECO:0000313" key="1">
    <source>
        <dbReference type="EMBL" id="MDB2294185.1"/>
    </source>
</evidence>
<proteinExistence type="predicted"/>